<evidence type="ECO:0000313" key="3">
    <source>
        <dbReference type="Proteomes" id="UP001151760"/>
    </source>
</evidence>
<comment type="caution">
    <text evidence="2">The sequence shown here is derived from an EMBL/GenBank/DDBJ whole genome shotgun (WGS) entry which is preliminary data.</text>
</comment>
<evidence type="ECO:0000313" key="2">
    <source>
        <dbReference type="EMBL" id="GJT71041.1"/>
    </source>
</evidence>
<feature type="region of interest" description="Disordered" evidence="1">
    <location>
        <begin position="152"/>
        <end position="187"/>
    </location>
</feature>
<dbReference type="EMBL" id="BQNB010018135">
    <property type="protein sequence ID" value="GJT71041.1"/>
    <property type="molecule type" value="Genomic_DNA"/>
</dbReference>
<accession>A0ABQ5G5X1</accession>
<organism evidence="2 3">
    <name type="scientific">Tanacetum coccineum</name>
    <dbReference type="NCBI Taxonomy" id="301880"/>
    <lineage>
        <taxon>Eukaryota</taxon>
        <taxon>Viridiplantae</taxon>
        <taxon>Streptophyta</taxon>
        <taxon>Embryophyta</taxon>
        <taxon>Tracheophyta</taxon>
        <taxon>Spermatophyta</taxon>
        <taxon>Magnoliopsida</taxon>
        <taxon>eudicotyledons</taxon>
        <taxon>Gunneridae</taxon>
        <taxon>Pentapetalae</taxon>
        <taxon>asterids</taxon>
        <taxon>campanulids</taxon>
        <taxon>Asterales</taxon>
        <taxon>Asteraceae</taxon>
        <taxon>Asteroideae</taxon>
        <taxon>Anthemideae</taxon>
        <taxon>Anthemidinae</taxon>
        <taxon>Tanacetum</taxon>
    </lineage>
</organism>
<name>A0ABQ5G5X1_9ASTR</name>
<evidence type="ECO:0008006" key="4">
    <source>
        <dbReference type="Google" id="ProtNLM"/>
    </source>
</evidence>
<evidence type="ECO:0000256" key="1">
    <source>
        <dbReference type="SAM" id="MobiDB-lite"/>
    </source>
</evidence>
<sequence>MCAQGTPVELQGKTAPNGGVHRRVLVVAAIRTNAYTSSVPETSLKIFRGEAAAEIVGKGLLKKQVTEQSRRQSKRPVVESAIEIDLPRSLAREGERPKYTPMTMTTRRYCKKQKGSTRHSSPPTSCVVCTPEEQRVGNGYFELDTLVTQNTKEGKIKQMEEGRKTHLGDKADPSYGGRSPSPDQWHYPDDQGISAITRRARGIVGGRADTGRAAVCALLQRNLDIFAWEPKHMTGVPRSITEHKLKIRQGYSLVRQKKRGQAPERAKAILEEVHKLVEAAMVAGGCAWTGRNDSAVSQDSSLFTSQNCSLACASDLSEHRLAQKVGYLHASILSVSASCEP</sequence>
<reference evidence="2" key="1">
    <citation type="journal article" date="2022" name="Int. J. Mol. Sci.">
        <title>Draft Genome of Tanacetum Coccineum: Genomic Comparison of Closely Related Tanacetum-Family Plants.</title>
        <authorList>
            <person name="Yamashiro T."/>
            <person name="Shiraishi A."/>
            <person name="Nakayama K."/>
            <person name="Satake H."/>
        </authorList>
    </citation>
    <scope>NUCLEOTIDE SEQUENCE</scope>
</reference>
<feature type="compositionally biased region" description="Basic and acidic residues" evidence="1">
    <location>
        <begin position="152"/>
        <end position="172"/>
    </location>
</feature>
<proteinExistence type="predicted"/>
<reference evidence="2" key="2">
    <citation type="submission" date="2022-01" db="EMBL/GenBank/DDBJ databases">
        <authorList>
            <person name="Yamashiro T."/>
            <person name="Shiraishi A."/>
            <person name="Satake H."/>
            <person name="Nakayama K."/>
        </authorList>
    </citation>
    <scope>NUCLEOTIDE SEQUENCE</scope>
</reference>
<keyword evidence="3" id="KW-1185">Reference proteome</keyword>
<dbReference type="Proteomes" id="UP001151760">
    <property type="component" value="Unassembled WGS sequence"/>
</dbReference>
<protein>
    <recommendedName>
        <fullName evidence="4">Reverse transcriptase domain-containing protein</fullName>
    </recommendedName>
</protein>
<gene>
    <name evidence="2" type="ORF">Tco_1030327</name>
</gene>